<sequence length="166" mass="19716">MFKKIRTVVIYSVGFAVLQFLQIEKNTEFIQAVLIFSSLAILVTMVFIAAFFRSRVSSELHHNPQHQHKTTTDLNILTVYLREYLYSFLHIVFIALLLLLLPSNLRQDIVLPFFSWDSKWEFHFYWDVLLWYFFLIFVSDIALQMRGFINSLVHLFNLNAVYSPLE</sequence>
<name>N6UF33_9HYPH</name>
<evidence type="ECO:0000256" key="1">
    <source>
        <dbReference type="SAM" id="Phobius"/>
    </source>
</evidence>
<dbReference type="PATRIC" id="fig|1094491.5.peg.875"/>
<evidence type="ECO:0000313" key="2">
    <source>
        <dbReference type="EMBL" id="ENN91119.1"/>
    </source>
</evidence>
<dbReference type="EMBL" id="AGWA01000007">
    <property type="protein sequence ID" value="ENN91119.1"/>
    <property type="molecule type" value="Genomic_DNA"/>
</dbReference>
<feature type="transmembrane region" description="Helical" evidence="1">
    <location>
        <begin position="29"/>
        <end position="52"/>
    </location>
</feature>
<keyword evidence="1" id="KW-0812">Transmembrane</keyword>
<keyword evidence="3" id="KW-1185">Reference proteome</keyword>
<dbReference type="AlphaFoldDB" id="N6UF33"/>
<evidence type="ECO:0000313" key="3">
    <source>
        <dbReference type="Proteomes" id="UP000014038"/>
    </source>
</evidence>
<protein>
    <submittedName>
        <fullName evidence="2">Putative membrane protein</fullName>
    </submittedName>
</protein>
<keyword evidence="1" id="KW-1133">Transmembrane helix</keyword>
<feature type="transmembrane region" description="Helical" evidence="1">
    <location>
        <begin position="7"/>
        <end position="23"/>
    </location>
</feature>
<proteinExistence type="predicted"/>
<keyword evidence="1" id="KW-0472">Membrane</keyword>
<accession>N6UF33</accession>
<gene>
    <name evidence="2" type="ORF">BBbe_08120</name>
</gene>
<dbReference type="eggNOG" id="ENOG50313R5">
    <property type="taxonomic scope" value="Bacteria"/>
</dbReference>
<organism evidence="2 3">
    <name type="scientific">Bartonella bovis 91-4</name>
    <dbReference type="NCBI Taxonomy" id="1094491"/>
    <lineage>
        <taxon>Bacteria</taxon>
        <taxon>Pseudomonadati</taxon>
        <taxon>Pseudomonadota</taxon>
        <taxon>Alphaproteobacteria</taxon>
        <taxon>Hyphomicrobiales</taxon>
        <taxon>Bartonellaceae</taxon>
        <taxon>Bartonella</taxon>
    </lineage>
</organism>
<dbReference type="HOGENOM" id="CLU_1773746_0_0_5"/>
<dbReference type="STRING" id="1094491.BBbe_08120"/>
<comment type="caution">
    <text evidence="2">The sequence shown here is derived from an EMBL/GenBank/DDBJ whole genome shotgun (WGS) entry which is preliminary data.</text>
</comment>
<feature type="transmembrane region" description="Helical" evidence="1">
    <location>
        <begin position="123"/>
        <end position="143"/>
    </location>
</feature>
<reference evidence="2 3" key="1">
    <citation type="journal article" date="2013" name="PLoS Genet.">
        <title>A gene transfer agent and a dynamic repertoire of secretion systems hold the keys to the explosive radiation of the emerging pathogen Bartonella.</title>
        <authorList>
            <person name="Guy L."/>
            <person name="Nystedt B."/>
            <person name="Toft C."/>
            <person name="Zaremba-Niedzwiedzka K."/>
            <person name="Berglund E.C."/>
            <person name="Granberg F."/>
            <person name="Naslund K."/>
            <person name="Eriksson A.S."/>
            <person name="Andersson S.G."/>
        </authorList>
    </citation>
    <scope>NUCLEOTIDE SEQUENCE [LARGE SCALE GENOMIC DNA]</scope>
    <source>
        <strain evidence="2 3">91-4</strain>
    </source>
</reference>
<dbReference type="Proteomes" id="UP000014038">
    <property type="component" value="Chromosome"/>
</dbReference>
<feature type="transmembrane region" description="Helical" evidence="1">
    <location>
        <begin position="84"/>
        <end position="103"/>
    </location>
</feature>